<dbReference type="AlphaFoldDB" id="A0A7C4CCH2"/>
<evidence type="ECO:0000259" key="4">
    <source>
        <dbReference type="Pfam" id="PF08126"/>
    </source>
</evidence>
<dbReference type="Pfam" id="PF08126">
    <property type="entry name" value="Propeptide_C25"/>
    <property type="match status" value="1"/>
</dbReference>
<proteinExistence type="predicted"/>
<dbReference type="InterPro" id="IPR029031">
    <property type="entry name" value="Gingipain_N_sf"/>
</dbReference>
<evidence type="ECO:0000256" key="1">
    <source>
        <dbReference type="ARBA" id="ARBA00022729"/>
    </source>
</evidence>
<feature type="domain" description="Gingipain" evidence="3">
    <location>
        <begin position="219"/>
        <end position="572"/>
    </location>
</feature>
<organism evidence="5">
    <name type="scientific">candidate division WOR-3 bacterium</name>
    <dbReference type="NCBI Taxonomy" id="2052148"/>
    <lineage>
        <taxon>Bacteria</taxon>
        <taxon>Bacteria division WOR-3</taxon>
    </lineage>
</organism>
<dbReference type="InterPro" id="IPR001769">
    <property type="entry name" value="Gingipain"/>
</dbReference>
<dbReference type="InterPro" id="IPR013783">
    <property type="entry name" value="Ig-like_fold"/>
</dbReference>
<dbReference type="Gene3D" id="3.40.50.1460">
    <property type="match status" value="1"/>
</dbReference>
<comment type="caution">
    <text evidence="5">The sequence shown here is derived from an EMBL/GenBank/DDBJ whole genome shotgun (WGS) entry which is preliminary data.</text>
</comment>
<gene>
    <name evidence="5" type="ORF">ENS41_09210</name>
</gene>
<evidence type="ECO:0008006" key="6">
    <source>
        <dbReference type="Google" id="ProtNLM"/>
    </source>
</evidence>
<dbReference type="SUPFAM" id="SSF52129">
    <property type="entry name" value="Caspase-like"/>
    <property type="match status" value="1"/>
</dbReference>
<feature type="signal peptide" evidence="2">
    <location>
        <begin position="1"/>
        <end position="17"/>
    </location>
</feature>
<dbReference type="EMBL" id="DSUT01000193">
    <property type="protein sequence ID" value="HGK29105.1"/>
    <property type="molecule type" value="Genomic_DNA"/>
</dbReference>
<accession>A0A7C4CCH2</accession>
<dbReference type="Gene3D" id="2.60.40.10">
    <property type="entry name" value="Immunoglobulins"/>
    <property type="match status" value="1"/>
</dbReference>
<dbReference type="Gene3D" id="2.60.40.3800">
    <property type="match status" value="1"/>
</dbReference>
<evidence type="ECO:0000259" key="3">
    <source>
        <dbReference type="Pfam" id="PF01364"/>
    </source>
</evidence>
<protein>
    <recommendedName>
        <fullName evidence="6">T9SS type A sorting domain-containing protein</fullName>
    </recommendedName>
</protein>
<name>A0A7C4CCH2_UNCW3</name>
<reference evidence="5" key="1">
    <citation type="journal article" date="2020" name="mSystems">
        <title>Genome- and Community-Level Interaction Insights into Carbon Utilization and Element Cycling Functions of Hydrothermarchaeota in Hydrothermal Sediment.</title>
        <authorList>
            <person name="Zhou Z."/>
            <person name="Liu Y."/>
            <person name="Xu W."/>
            <person name="Pan J."/>
            <person name="Luo Z.H."/>
            <person name="Li M."/>
        </authorList>
    </citation>
    <scope>NUCLEOTIDE SEQUENCE [LARGE SCALE GENOMIC DNA]</scope>
    <source>
        <strain evidence="5">SpSt-488</strain>
    </source>
</reference>
<dbReference type="Pfam" id="PF01364">
    <property type="entry name" value="Peptidase_C25"/>
    <property type="match status" value="1"/>
</dbReference>
<feature type="chain" id="PRO_5028369454" description="T9SS type A sorting domain-containing protein" evidence="2">
    <location>
        <begin position="18"/>
        <end position="1166"/>
    </location>
</feature>
<dbReference type="InterPro" id="IPR012600">
    <property type="entry name" value="Propeptide_C25"/>
</dbReference>
<dbReference type="GO" id="GO:0006508">
    <property type="term" value="P:proteolysis"/>
    <property type="evidence" value="ECO:0007669"/>
    <property type="project" value="InterPro"/>
</dbReference>
<dbReference type="Gene3D" id="3.40.50.10390">
    <property type="entry name" value="Gingipain r, domain 1"/>
    <property type="match status" value="1"/>
</dbReference>
<dbReference type="InterPro" id="IPR038490">
    <property type="entry name" value="Gingipain_propep_sf"/>
</dbReference>
<keyword evidence="1 2" id="KW-0732">Signal</keyword>
<evidence type="ECO:0000256" key="2">
    <source>
        <dbReference type="SAM" id="SignalP"/>
    </source>
</evidence>
<feature type="domain" description="Gingipain propeptide" evidence="4">
    <location>
        <begin position="39"/>
        <end position="177"/>
    </location>
</feature>
<dbReference type="GO" id="GO:0004197">
    <property type="term" value="F:cysteine-type endopeptidase activity"/>
    <property type="evidence" value="ECO:0007669"/>
    <property type="project" value="InterPro"/>
</dbReference>
<sequence>MKTVLLTLSLLPTLSGAGVIEQTLTFRTSDLQLTRHLDYDVVALARGYTIPDPGRPSLPLATITVVIPADAELTGVEVIPLQTEALPGRFNILPAQPPQPLSSARPQEFVPPDPTVYSGTDPFPAACLAHHSTGRAGGFRLAAVTFCPFTYIPAHGRLSLHTQLRISIHYRDHAATPQPLTTSQRDRLASGLARLVANPADLAHFAPPVCAVDAGPVDYLVITSSALANDLRPLLEYRTRRGLRAELRTVEWISANYPGRDMQEKIRNCIRDYFTNRGLGYVLLAGDNAQVPGRRICVSVGNEQGEIPTDLYYADLDFSWDSNHNNRFGEMDDSVDFYADVFLGRASVDNSTQAQTFLTKLQTYETNPASSYIKRSLLPSGWLWRSLNYHGRFVNDSIAAITPAGWTDRKLENPSGARVVADSFEHGFALFDPAGHGNSAGVYDEDGTPIYTTGVAGSQRNDRMFSIMTSLACTPGDFEAEDCLAEVSHNCPQGGSIGVMMNSRYGWGTPPSIGPSELLCIRFYDFLLQRDEHLLSHAHSHSREVYADAAQWSSLWRWCMTEFNLFGDPAIDIWTAPPTALDLAAAETVATGRQNIVATVTSSGSPLAGVRVCAWKPDETFAVGYTGSNGQVELDIRPFTPGTLQLTATAHDRLPATKDIVVIPGVPEPHLVYRRHIISDQGQPNENGILEPGETGSLTIIVRNAGTAALSNASLVLRSTGSSVSILDSLSDISPVPAGDSAAVSGLLISVRPDAMPGSAVELVAYASAAEGSWDLPFIIELGYPGRVVADIDTGECALTIGAGGTLGYDATTIRQGRGFRFPKTDTSCLRNATFCLALDPEHVIDRFYNTSPGSLDADWRVAESLYASAPLWGADEILRAAFTDAGHARPLGLRVEQKALGLAGPNLGNSVIIVYDVVNQSSTPLTGLRAGILADFDIRPTDPFHDLAGTIRDLNTAFMRSVAPLPRSCGVKLLSPSNPGTLACLDHGRYVYPDSGLSEDMKFRLMSGSLGLARSDRPFNWSVAVGSAPFDLAPTSGRQRLGFALIATQDSASYAATCTAVQEWFDANVAITEPAGDISLAALGCEVIPNPVVDVAQIRFATPGQDRVVVGLFDAGGRQVELIHSGPLGPGQAIVWRPSRLPAGVYFLRAESDRAVFHRRVTVVR</sequence>
<dbReference type="InterPro" id="IPR029030">
    <property type="entry name" value="Caspase-like_dom_sf"/>
</dbReference>
<evidence type="ECO:0000313" key="5">
    <source>
        <dbReference type="EMBL" id="HGK29105.1"/>
    </source>
</evidence>